<protein>
    <submittedName>
        <fullName evidence="2">DgyrCDS9214</fullName>
    </submittedName>
</protein>
<evidence type="ECO:0000256" key="1">
    <source>
        <dbReference type="SAM" id="SignalP"/>
    </source>
</evidence>
<sequence>MKFFFNFVILLTLYVQVKSADNIIINELDIDNGWIELKNLDPINPYDFSVNEIHLRSFFGPQNSDIESYVRLPGVIAPNGYIVYHFNTNERRKKRSAGGNINFSLETTGSRYVMLYKDYYGTFIDGLVFKVTASANEEYFSPLANEWDNKYLMYESGKIFARNGETKNSPSDWKLVTVGTPDAENGVSGDPHFVQTVFDAHTNKPLKICYDVTGESGNEIYILEDKFTDTKVTGVLLNDYYMHSIKIYQGHGLYTVNTNDIELENHNKMSWQNMFHYKNGNNLLEMFIRNENIFIMIKNDRFNKLSMMIKKYSNPLVGKYLDVTFGNLLPTRDRFSGLIGHVGKQSIVILDSIQDNQFAMLKINNETNFVELQKRNNVECWLINFKSLIIPKQPKHFILN</sequence>
<proteinExistence type="predicted"/>
<accession>A0A7I8VXN8</accession>
<comment type="caution">
    <text evidence="2">The sequence shown here is derived from an EMBL/GenBank/DDBJ whole genome shotgun (WGS) entry which is preliminary data.</text>
</comment>
<evidence type="ECO:0000313" key="3">
    <source>
        <dbReference type="Proteomes" id="UP000549394"/>
    </source>
</evidence>
<feature type="signal peptide" evidence="1">
    <location>
        <begin position="1"/>
        <end position="19"/>
    </location>
</feature>
<dbReference type="AlphaFoldDB" id="A0A7I8VXN8"/>
<gene>
    <name evidence="2" type="ORF">DGYR_LOCUS8718</name>
</gene>
<keyword evidence="1" id="KW-0732">Signal</keyword>
<name>A0A7I8VXN8_9ANNE</name>
<dbReference type="EMBL" id="CAJFCJ010000012">
    <property type="protein sequence ID" value="CAD5120651.1"/>
    <property type="molecule type" value="Genomic_DNA"/>
</dbReference>
<reference evidence="2 3" key="1">
    <citation type="submission" date="2020-08" db="EMBL/GenBank/DDBJ databases">
        <authorList>
            <person name="Hejnol A."/>
        </authorList>
    </citation>
    <scope>NUCLEOTIDE SEQUENCE [LARGE SCALE GENOMIC DNA]</scope>
</reference>
<dbReference type="Proteomes" id="UP000549394">
    <property type="component" value="Unassembled WGS sequence"/>
</dbReference>
<organism evidence="2 3">
    <name type="scientific">Dimorphilus gyrociliatus</name>
    <dbReference type="NCBI Taxonomy" id="2664684"/>
    <lineage>
        <taxon>Eukaryota</taxon>
        <taxon>Metazoa</taxon>
        <taxon>Spiralia</taxon>
        <taxon>Lophotrochozoa</taxon>
        <taxon>Annelida</taxon>
        <taxon>Polychaeta</taxon>
        <taxon>Polychaeta incertae sedis</taxon>
        <taxon>Dinophilidae</taxon>
        <taxon>Dimorphilus</taxon>
    </lineage>
</organism>
<keyword evidence="3" id="KW-1185">Reference proteome</keyword>
<feature type="chain" id="PRO_5029724139" evidence="1">
    <location>
        <begin position="20"/>
        <end position="400"/>
    </location>
</feature>
<evidence type="ECO:0000313" key="2">
    <source>
        <dbReference type="EMBL" id="CAD5120651.1"/>
    </source>
</evidence>